<evidence type="ECO:0000259" key="1">
    <source>
        <dbReference type="Pfam" id="PF13612"/>
    </source>
</evidence>
<dbReference type="Pfam" id="PF13612">
    <property type="entry name" value="DDE_Tnp_1_3"/>
    <property type="match status" value="1"/>
</dbReference>
<reference evidence="2" key="1">
    <citation type="submission" date="2009-11" db="EMBL/GenBank/DDBJ databases">
        <authorList>
            <person name="Weinstock G."/>
            <person name="Sodergren E."/>
            <person name="Clifton S."/>
            <person name="Fulton L."/>
            <person name="Fulton B."/>
            <person name="Courtney L."/>
            <person name="Fronick C."/>
            <person name="Harrison M."/>
            <person name="Strong C."/>
            <person name="Farmer C."/>
            <person name="Delahaunty K."/>
            <person name="Markovic C."/>
            <person name="Hall O."/>
            <person name="Minx P."/>
            <person name="Tomlinson C."/>
            <person name="Mitreva M."/>
            <person name="Nelson J."/>
            <person name="Hou S."/>
            <person name="Wollam A."/>
            <person name="Pepin K.H."/>
            <person name="Johnson M."/>
            <person name="Bhonagiri V."/>
            <person name="Nash W.E."/>
            <person name="Warren W."/>
            <person name="Chinwalla A."/>
            <person name="Mardis E.R."/>
            <person name="Wilson R.K."/>
        </authorList>
    </citation>
    <scope>NUCLEOTIDE SEQUENCE [LARGE SCALE GENOMIC DNA]</scope>
    <source>
        <strain evidence="2">DSM 18205</strain>
    </source>
</reference>
<dbReference type="NCBIfam" id="NF033520">
    <property type="entry name" value="transpos_IS982"/>
    <property type="match status" value="1"/>
</dbReference>
<evidence type="ECO:0000313" key="2">
    <source>
        <dbReference type="EMBL" id="EFB33696.1"/>
    </source>
</evidence>
<dbReference type="EMBL" id="ACBX02000063">
    <property type="protein sequence ID" value="EFB33696.1"/>
    <property type="molecule type" value="Genomic_DNA"/>
</dbReference>
<dbReference type="InterPro" id="IPR025668">
    <property type="entry name" value="Tnp_DDE_dom"/>
</dbReference>
<name>D1PHX0_9BACT</name>
<gene>
    <name evidence="2" type="ORF">PREVCOP_06847</name>
</gene>
<dbReference type="HOGENOM" id="CLU_073308_1_0_10"/>
<dbReference type="AlphaFoldDB" id="D1PHX0"/>
<organism evidence="2 3">
    <name type="scientific">Segatella copri DSM 18205</name>
    <dbReference type="NCBI Taxonomy" id="537011"/>
    <lineage>
        <taxon>Bacteria</taxon>
        <taxon>Pseudomonadati</taxon>
        <taxon>Bacteroidota</taxon>
        <taxon>Bacteroidia</taxon>
        <taxon>Bacteroidales</taxon>
        <taxon>Prevotellaceae</taxon>
        <taxon>Segatella</taxon>
    </lineage>
</organism>
<feature type="domain" description="Transposase DDE" evidence="1">
    <location>
        <begin position="112"/>
        <end position="267"/>
    </location>
</feature>
<evidence type="ECO:0000313" key="3">
    <source>
        <dbReference type="Proteomes" id="UP000004477"/>
    </source>
</evidence>
<dbReference type="Proteomes" id="UP000004477">
    <property type="component" value="Unassembled WGS sequence"/>
</dbReference>
<accession>D1PHX0</accession>
<proteinExistence type="predicted"/>
<keyword evidence="3" id="KW-1185">Reference proteome</keyword>
<dbReference type="PaxDb" id="537011-PREVCOP_06847"/>
<protein>
    <submittedName>
        <fullName evidence="2">Transposase, IS4 family</fullName>
    </submittedName>
</protein>
<comment type="caution">
    <text evidence="2">The sequence shown here is derived from an EMBL/GenBank/DDBJ whole genome shotgun (WGS) entry which is preliminary data.</text>
</comment>
<sequence length="284" mass="32898">MEITKDKVTELFCIIDEFYKVFDAENAGKLLLSEDGVKRRRRKASLSDSEIMTILLYFHFGSFRNFKHYYLFFIRGTLKSYFPNAVSYNRFVELESRVFFPLMFFLNLRAFGRCTGITFVDSTMIPICHNLRRYANKVFKGIATDGKGTMGWCHGFKLHLACNDRGEIIAFVLTGANVSDKDPAVFDVLAKRLYGKLFADKGYISQKLFDSLFEEGIQLVTGLRVNMKNKLMPFYDKMMLRKRYIIETINDLLKNTAQIVHSRHRSVANFIINIISAVRGILFL</sequence>